<evidence type="ECO:0000313" key="2">
    <source>
        <dbReference type="EMBL" id="TWB09209.1"/>
    </source>
</evidence>
<dbReference type="RefSeq" id="WP_186457662.1">
    <property type="nucleotide sequence ID" value="NZ_VITN01000044.1"/>
</dbReference>
<organism evidence="2 3">
    <name type="scientific">Nitrospirillum amazonense</name>
    <dbReference type="NCBI Taxonomy" id="28077"/>
    <lineage>
        <taxon>Bacteria</taxon>
        <taxon>Pseudomonadati</taxon>
        <taxon>Pseudomonadota</taxon>
        <taxon>Alphaproteobacteria</taxon>
        <taxon>Rhodospirillales</taxon>
        <taxon>Azospirillaceae</taxon>
        <taxon>Nitrospirillum</taxon>
    </lineage>
</organism>
<proteinExistence type="predicted"/>
<evidence type="ECO:0000256" key="1">
    <source>
        <dbReference type="SAM" id="MobiDB-lite"/>
    </source>
</evidence>
<comment type="caution">
    <text evidence="2">The sequence shown here is derived from an EMBL/GenBank/DDBJ whole genome shotgun (WGS) entry which is preliminary data.</text>
</comment>
<feature type="region of interest" description="Disordered" evidence="1">
    <location>
        <begin position="309"/>
        <end position="399"/>
    </location>
</feature>
<gene>
    <name evidence="2" type="ORF">FBZ89_1447</name>
</gene>
<sequence>MTGQSLFYMGETNLKHRILAIAEEEGATSASYALKLLQSDGEVTIASTGKDPTTGLLVTHEYRVEGPVTLFLTTTAIDIDEELLNRCLVLTVNESREQTRAIHALQRARQTLAGLLAEEDRGAILALHRNAQGLLEGLKVVNPFADRLTFLDDKTRTRRDHVKYLTLIRAVTLLHQHQRPVRTVTHRGREVRYIEVAPADIALANRLAHEVLGRSLDELPPQTLRLLRLLHEWAIEECGRRSLRREELRFSRRRVRELTGWGDTQLKVHLARLAELEYLLVHRVKAGQGFEYELLYDGEGETGERFLMGLTQPDEGAPGPTPLYDARRSGQAVDRSAPGREAVAAQAAPGRPPETPANPPPARPFAVDGADAPQTPHPRMNGTAVSYPPLEPASLAALA</sequence>
<name>A0A560EIK7_9PROT</name>
<evidence type="ECO:0008006" key="4">
    <source>
        <dbReference type="Google" id="ProtNLM"/>
    </source>
</evidence>
<dbReference type="Proteomes" id="UP000319859">
    <property type="component" value="Unassembled WGS sequence"/>
</dbReference>
<dbReference type="EMBL" id="VITN01000044">
    <property type="protein sequence ID" value="TWB09209.1"/>
    <property type="molecule type" value="Genomic_DNA"/>
</dbReference>
<evidence type="ECO:0000313" key="3">
    <source>
        <dbReference type="Proteomes" id="UP000319859"/>
    </source>
</evidence>
<reference evidence="2 3" key="1">
    <citation type="submission" date="2019-06" db="EMBL/GenBank/DDBJ databases">
        <title>Genomic Encyclopedia of Type Strains, Phase IV (KMG-V): Genome sequencing to study the core and pangenomes of soil and plant-associated prokaryotes.</title>
        <authorList>
            <person name="Whitman W."/>
        </authorList>
    </citation>
    <scope>NUCLEOTIDE SEQUENCE [LARGE SCALE GENOMIC DNA]</scope>
    <source>
        <strain evidence="2 3">BR 11880</strain>
    </source>
</reference>
<dbReference type="AlphaFoldDB" id="A0A560EIK7"/>
<protein>
    <recommendedName>
        <fullName evidence="4">DNA primase</fullName>
    </recommendedName>
</protein>
<accession>A0A560EIK7</accession>
<feature type="compositionally biased region" description="Pro residues" evidence="1">
    <location>
        <begin position="350"/>
        <end position="363"/>
    </location>
</feature>